<comment type="caution">
    <text evidence="6">The sequence shown here is derived from an EMBL/GenBank/DDBJ whole genome shotgun (WGS) entry which is preliminary data.</text>
</comment>
<accession>A0A9W6J7V8</accession>
<evidence type="ECO:0000256" key="2">
    <source>
        <dbReference type="ARBA" id="ARBA00022692"/>
    </source>
</evidence>
<dbReference type="InterPro" id="IPR008217">
    <property type="entry name" value="Ccc1_fam"/>
</dbReference>
<comment type="subcellular location">
    <subcellularLocation>
        <location evidence="1">Endomembrane system</location>
        <topology evidence="1">Multi-pass membrane protein</topology>
    </subcellularLocation>
</comment>
<dbReference type="RefSeq" id="WP_213371592.1">
    <property type="nucleotide sequence ID" value="NZ_BSFJ01000005.1"/>
</dbReference>
<feature type="transmembrane region" description="Helical" evidence="5">
    <location>
        <begin position="175"/>
        <end position="193"/>
    </location>
</feature>
<dbReference type="Pfam" id="PF01988">
    <property type="entry name" value="VIT1"/>
    <property type="match status" value="1"/>
</dbReference>
<dbReference type="GO" id="GO:0030026">
    <property type="term" value="P:intracellular manganese ion homeostasis"/>
    <property type="evidence" value="ECO:0007669"/>
    <property type="project" value="InterPro"/>
</dbReference>
<dbReference type="AlphaFoldDB" id="A0A9W6J7V8"/>
<reference evidence="6" key="1">
    <citation type="journal article" date="2014" name="Int. J. Syst. Evol. Microbiol.">
        <title>Complete genome sequence of Corynebacterium casei LMG S-19264T (=DSM 44701T), isolated from a smear-ripened cheese.</title>
        <authorList>
            <consortium name="US DOE Joint Genome Institute (JGI-PGF)"/>
            <person name="Walter F."/>
            <person name="Albersmeier A."/>
            <person name="Kalinowski J."/>
            <person name="Ruckert C."/>
        </authorList>
    </citation>
    <scope>NUCLEOTIDE SEQUENCE</scope>
    <source>
        <strain evidence="6">VKM B-2484</strain>
    </source>
</reference>
<dbReference type="GO" id="GO:0012505">
    <property type="term" value="C:endomembrane system"/>
    <property type="evidence" value="ECO:0007669"/>
    <property type="project" value="UniProtKB-SubCell"/>
</dbReference>
<dbReference type="EMBL" id="BSFJ01000005">
    <property type="protein sequence ID" value="GLK70865.1"/>
    <property type="molecule type" value="Genomic_DNA"/>
</dbReference>
<dbReference type="CDD" id="cd02432">
    <property type="entry name" value="Nodulin-21_like_1"/>
    <property type="match status" value="1"/>
</dbReference>
<reference evidence="6" key="2">
    <citation type="submission" date="2023-01" db="EMBL/GenBank/DDBJ databases">
        <authorList>
            <person name="Sun Q."/>
            <person name="Evtushenko L."/>
        </authorList>
    </citation>
    <scope>NUCLEOTIDE SEQUENCE</scope>
    <source>
        <strain evidence="6">VKM B-2484</strain>
    </source>
</reference>
<feature type="transmembrane region" description="Helical" evidence="5">
    <location>
        <begin position="205"/>
        <end position="226"/>
    </location>
</feature>
<evidence type="ECO:0000313" key="7">
    <source>
        <dbReference type="Proteomes" id="UP001143370"/>
    </source>
</evidence>
<protein>
    <submittedName>
        <fullName evidence="6">Membrane protein</fullName>
    </submittedName>
</protein>
<feature type="transmembrane region" description="Helical" evidence="5">
    <location>
        <begin position="148"/>
        <end position="169"/>
    </location>
</feature>
<keyword evidence="2 5" id="KW-0812">Transmembrane</keyword>
<dbReference type="PANTHER" id="PTHR31851">
    <property type="entry name" value="FE(2+)/MN(2+) TRANSPORTER PCL1"/>
    <property type="match status" value="1"/>
</dbReference>
<keyword evidence="4 5" id="KW-0472">Membrane</keyword>
<feature type="transmembrane region" description="Helical" evidence="5">
    <location>
        <begin position="47"/>
        <end position="69"/>
    </location>
</feature>
<proteinExistence type="predicted"/>
<evidence type="ECO:0000256" key="3">
    <source>
        <dbReference type="ARBA" id="ARBA00022989"/>
    </source>
</evidence>
<evidence type="ECO:0000256" key="4">
    <source>
        <dbReference type="ARBA" id="ARBA00023136"/>
    </source>
</evidence>
<name>A0A9W6J7V8_9HYPH</name>
<organism evidence="6 7">
    <name type="scientific">Ancylobacter dichloromethanicus</name>
    <dbReference type="NCBI Taxonomy" id="518825"/>
    <lineage>
        <taxon>Bacteria</taxon>
        <taxon>Pseudomonadati</taxon>
        <taxon>Pseudomonadota</taxon>
        <taxon>Alphaproteobacteria</taxon>
        <taxon>Hyphomicrobiales</taxon>
        <taxon>Xanthobacteraceae</taxon>
        <taxon>Ancylobacter</taxon>
    </lineage>
</organism>
<keyword evidence="7" id="KW-1185">Reference proteome</keyword>
<dbReference type="Proteomes" id="UP001143370">
    <property type="component" value="Unassembled WGS sequence"/>
</dbReference>
<gene>
    <name evidence="6" type="ORF">GCM10017643_09800</name>
</gene>
<feature type="transmembrane region" description="Helical" evidence="5">
    <location>
        <begin position="20"/>
        <end position="41"/>
    </location>
</feature>
<evidence type="ECO:0000313" key="6">
    <source>
        <dbReference type="EMBL" id="GLK70865.1"/>
    </source>
</evidence>
<dbReference type="GO" id="GO:0005384">
    <property type="term" value="F:manganese ion transmembrane transporter activity"/>
    <property type="evidence" value="ECO:0007669"/>
    <property type="project" value="InterPro"/>
</dbReference>
<evidence type="ECO:0000256" key="1">
    <source>
        <dbReference type="ARBA" id="ARBA00004127"/>
    </source>
</evidence>
<keyword evidence="3 5" id="KW-1133">Transmembrane helix</keyword>
<evidence type="ECO:0000256" key="5">
    <source>
        <dbReference type="SAM" id="Phobius"/>
    </source>
</evidence>
<sequence length="231" mass="23065">MRSRHDENHYVDRAGWLRAAVLGANDGILSTASLIVGVAAASAERDAVLLAGIAGLVAGAMSMAAGEYVSVSSQSDTERADLARETAELATDPAGEQEELVQIYIRRGLDPALAGEVARQLTAKDALEAHARDELGMNEITAARPVQAALASAASFAAGAALPLATALVAPVAGLPVSVSAAALVFLAILGVAGAKAGGADPVKAALRVTFWGALAMAATAAIGALSGTMV</sequence>